<dbReference type="InterPro" id="IPR011043">
    <property type="entry name" value="Gal_Oxase/kelch_b-propeller"/>
</dbReference>
<keyword evidence="2" id="KW-0677">Repeat</keyword>
<comment type="caution">
    <text evidence="3">The sequence shown here is derived from an EMBL/GenBank/DDBJ whole genome shotgun (WGS) entry which is preliminary data.</text>
</comment>
<feature type="non-terminal residue" evidence="3">
    <location>
        <position position="1"/>
    </location>
</feature>
<dbReference type="AlphaFoldDB" id="A0A813FLE5"/>
<evidence type="ECO:0000256" key="1">
    <source>
        <dbReference type="ARBA" id="ARBA00022441"/>
    </source>
</evidence>
<proteinExistence type="predicted"/>
<dbReference type="InterPro" id="IPR015915">
    <property type="entry name" value="Kelch-typ_b-propeller"/>
</dbReference>
<accession>A0A813FLE5</accession>
<dbReference type="SUPFAM" id="SSF50965">
    <property type="entry name" value="Galactose oxidase, central domain"/>
    <property type="match status" value="1"/>
</dbReference>
<keyword evidence="4" id="KW-1185">Reference proteome</keyword>
<dbReference type="Gene3D" id="2.120.10.80">
    <property type="entry name" value="Kelch-type beta propeller"/>
    <property type="match status" value="1"/>
</dbReference>
<protein>
    <submittedName>
        <fullName evidence="3">Uncharacterized protein</fullName>
    </submittedName>
</protein>
<organism evidence="3 4">
    <name type="scientific">Polarella glacialis</name>
    <name type="common">Dinoflagellate</name>
    <dbReference type="NCBI Taxonomy" id="89957"/>
    <lineage>
        <taxon>Eukaryota</taxon>
        <taxon>Sar</taxon>
        <taxon>Alveolata</taxon>
        <taxon>Dinophyceae</taxon>
        <taxon>Suessiales</taxon>
        <taxon>Suessiaceae</taxon>
        <taxon>Polarella</taxon>
    </lineage>
</organism>
<name>A0A813FLE5_POLGL</name>
<gene>
    <name evidence="3" type="ORF">PGLA1383_LOCUS29005</name>
</gene>
<reference evidence="3" key="1">
    <citation type="submission" date="2021-02" db="EMBL/GenBank/DDBJ databases">
        <authorList>
            <person name="Dougan E. K."/>
            <person name="Rhodes N."/>
            <person name="Thang M."/>
            <person name="Chan C."/>
        </authorList>
    </citation>
    <scope>NUCLEOTIDE SEQUENCE</scope>
</reference>
<sequence length="219" mass="23240">VSPASGDFVIFGGRGDASAPGCRNDVWALASGAGGLQWREVQTAGEAPPPKVWYGAVATSQGNWVISGGSQWQFEESGLSDQGVVWVLELSSFSWSSMRPPQGSPLPDVLVACSIVEVDQGILVLGGCMPHKLGVVPAGQNAFRQCLKWYVPLTRPWRCDLQTGQWAQEAASARPGDVPEPGDTMLRSHLAALTVPAGERSVGEASERILVFGGSRYFS</sequence>
<evidence type="ECO:0000256" key="2">
    <source>
        <dbReference type="ARBA" id="ARBA00022737"/>
    </source>
</evidence>
<evidence type="ECO:0000313" key="4">
    <source>
        <dbReference type="Proteomes" id="UP000654075"/>
    </source>
</evidence>
<dbReference type="EMBL" id="CAJNNV010024964">
    <property type="protein sequence ID" value="CAE8611198.1"/>
    <property type="molecule type" value="Genomic_DNA"/>
</dbReference>
<evidence type="ECO:0000313" key="3">
    <source>
        <dbReference type="EMBL" id="CAE8611198.1"/>
    </source>
</evidence>
<keyword evidence="1" id="KW-0880">Kelch repeat</keyword>
<feature type="non-terminal residue" evidence="3">
    <location>
        <position position="219"/>
    </location>
</feature>
<dbReference type="PANTHER" id="PTHR46093:SF18">
    <property type="entry name" value="FIBRONECTIN TYPE-III DOMAIN-CONTAINING PROTEIN"/>
    <property type="match status" value="1"/>
</dbReference>
<dbReference type="Proteomes" id="UP000654075">
    <property type="component" value="Unassembled WGS sequence"/>
</dbReference>
<dbReference type="PANTHER" id="PTHR46093">
    <property type="entry name" value="ACYL-COA-BINDING DOMAIN-CONTAINING PROTEIN 5"/>
    <property type="match status" value="1"/>
</dbReference>